<evidence type="ECO:0000256" key="1">
    <source>
        <dbReference type="SAM" id="MobiDB-lite"/>
    </source>
</evidence>
<feature type="region of interest" description="Disordered" evidence="1">
    <location>
        <begin position="64"/>
        <end position="92"/>
    </location>
</feature>
<comment type="caution">
    <text evidence="3">The sequence shown here is derived from an EMBL/GenBank/DDBJ whole genome shotgun (WGS) entry which is preliminary data.</text>
</comment>
<dbReference type="Proteomes" id="UP001500416">
    <property type="component" value="Unassembled WGS sequence"/>
</dbReference>
<protein>
    <submittedName>
        <fullName evidence="3">Uncharacterized protein</fullName>
    </submittedName>
</protein>
<dbReference type="RefSeq" id="WP_343935803.1">
    <property type="nucleotide sequence ID" value="NZ_BAAABU010000010.1"/>
</dbReference>
<keyword evidence="2" id="KW-0812">Transmembrane</keyword>
<name>A0ABN0U6X7_9PSEU</name>
<feature type="transmembrane region" description="Helical" evidence="2">
    <location>
        <begin position="39"/>
        <end position="59"/>
    </location>
</feature>
<feature type="compositionally biased region" description="Basic and acidic residues" evidence="1">
    <location>
        <begin position="1"/>
        <end position="17"/>
    </location>
</feature>
<feature type="region of interest" description="Disordered" evidence="1">
    <location>
        <begin position="1"/>
        <end position="26"/>
    </location>
</feature>
<keyword evidence="2" id="KW-1133">Transmembrane helix</keyword>
<dbReference type="EMBL" id="BAAABU010000010">
    <property type="protein sequence ID" value="GAA0240653.1"/>
    <property type="molecule type" value="Genomic_DNA"/>
</dbReference>
<accession>A0ABN0U6X7</accession>
<reference evidence="3 4" key="1">
    <citation type="journal article" date="2019" name="Int. J. Syst. Evol. Microbiol.">
        <title>The Global Catalogue of Microorganisms (GCM) 10K type strain sequencing project: providing services to taxonomists for standard genome sequencing and annotation.</title>
        <authorList>
            <consortium name="The Broad Institute Genomics Platform"/>
            <consortium name="The Broad Institute Genome Sequencing Center for Infectious Disease"/>
            <person name="Wu L."/>
            <person name="Ma J."/>
        </authorList>
    </citation>
    <scope>NUCLEOTIDE SEQUENCE [LARGE SCALE GENOMIC DNA]</scope>
    <source>
        <strain evidence="3 4">JCM 3380</strain>
    </source>
</reference>
<evidence type="ECO:0000313" key="4">
    <source>
        <dbReference type="Proteomes" id="UP001500416"/>
    </source>
</evidence>
<keyword evidence="4" id="KW-1185">Reference proteome</keyword>
<evidence type="ECO:0000313" key="3">
    <source>
        <dbReference type="EMBL" id="GAA0240653.1"/>
    </source>
</evidence>
<organism evidence="3 4">
    <name type="scientific">Saccharothrix mutabilis subsp. mutabilis</name>
    <dbReference type="NCBI Taxonomy" id="66855"/>
    <lineage>
        <taxon>Bacteria</taxon>
        <taxon>Bacillati</taxon>
        <taxon>Actinomycetota</taxon>
        <taxon>Actinomycetes</taxon>
        <taxon>Pseudonocardiales</taxon>
        <taxon>Pseudonocardiaceae</taxon>
        <taxon>Saccharothrix</taxon>
    </lineage>
</organism>
<proteinExistence type="predicted"/>
<sequence>MTDTESLIRDALLRQAERTPPPGGVLAALHRPRRSRKPLFLALATAATATAVAVAVTAIPRPALDQASPGAASSEVPTNDKPVMTTTSPAPVGDTASLGYSVSWVPEGVTERQRNFGAYGVQRLWGENSGLTGKSVTFDVQADGELPGTATDPVHGAPASLTEDTLHWRLGGKLLSVQIKGVPDVPAALRRFAESVRPDPTTFTPPVRAEGLTIWGCLVRDSGDWSVGGVVERGEQKYSVGLATAKTPPLWEVTTTTQLTVMGHPAVYEDGRYSSLTVTLAPDRLLGISTLKDVHVPAEELAAVLETVRYELNPDMSWIGR</sequence>
<evidence type="ECO:0000256" key="2">
    <source>
        <dbReference type="SAM" id="Phobius"/>
    </source>
</evidence>
<gene>
    <name evidence="3" type="ORF">GCM10010492_44760</name>
</gene>
<keyword evidence="2" id="KW-0472">Membrane</keyword>